<gene>
    <name evidence="2" type="ORF">Ciccas_004356</name>
</gene>
<protein>
    <submittedName>
        <fullName evidence="2">Uncharacterized protein</fullName>
    </submittedName>
</protein>
<accession>A0ABD2QBV9</accession>
<evidence type="ECO:0000313" key="3">
    <source>
        <dbReference type="Proteomes" id="UP001626550"/>
    </source>
</evidence>
<proteinExistence type="predicted"/>
<evidence type="ECO:0000313" key="2">
    <source>
        <dbReference type="EMBL" id="KAL3316999.1"/>
    </source>
</evidence>
<dbReference type="AlphaFoldDB" id="A0ABD2QBV9"/>
<dbReference type="Proteomes" id="UP001626550">
    <property type="component" value="Unassembled WGS sequence"/>
</dbReference>
<feature type="compositionally biased region" description="Basic residues" evidence="1">
    <location>
        <begin position="275"/>
        <end position="285"/>
    </location>
</feature>
<organism evidence="2 3">
    <name type="scientific">Cichlidogyrus casuarinus</name>
    <dbReference type="NCBI Taxonomy" id="1844966"/>
    <lineage>
        <taxon>Eukaryota</taxon>
        <taxon>Metazoa</taxon>
        <taxon>Spiralia</taxon>
        <taxon>Lophotrochozoa</taxon>
        <taxon>Platyhelminthes</taxon>
        <taxon>Monogenea</taxon>
        <taxon>Monopisthocotylea</taxon>
        <taxon>Dactylogyridea</taxon>
        <taxon>Ancyrocephalidae</taxon>
        <taxon>Cichlidogyrus</taxon>
    </lineage>
</organism>
<dbReference type="EMBL" id="JBJKFK010000449">
    <property type="protein sequence ID" value="KAL3316999.1"/>
    <property type="molecule type" value="Genomic_DNA"/>
</dbReference>
<comment type="caution">
    <text evidence="2">The sequence shown here is derived from an EMBL/GenBank/DDBJ whole genome shotgun (WGS) entry which is preliminary data.</text>
</comment>
<feature type="region of interest" description="Disordered" evidence="1">
    <location>
        <begin position="275"/>
        <end position="296"/>
    </location>
</feature>
<feature type="region of interest" description="Disordered" evidence="1">
    <location>
        <begin position="1"/>
        <end position="41"/>
    </location>
</feature>
<keyword evidence="3" id="KW-1185">Reference proteome</keyword>
<sequence length="296" mass="31309">MFSIDLDAPSPKNELKSAAEPKSATLEAVENKSDPSSTPVPASLLTTVASIASSIPSSTTSSIIQKPVPTPAIVHPQLVNMPNLLRPAGGIIYHQPGVPGATYITSNGPGATNLAGANIFQSAQRPLNTNFIASQQNKIMTVNSHFAPPGLVSQPTLATAYTSVQSPQSFLTQQGTILPLGSYQSYARSGFINQTSFGTASPQFTTHQPTPTAVHSISSMQNQPLNLQPTVTTQPQVPVTNQTAVAPSVTLCKTDRDTESPVPEIANSNIKQIASRRWRPSMKQKTKVDEAPSVSF</sequence>
<reference evidence="2 3" key="1">
    <citation type="submission" date="2024-11" db="EMBL/GenBank/DDBJ databases">
        <title>Adaptive evolution of stress response genes in parasites aligns with host niche diversity.</title>
        <authorList>
            <person name="Hahn C."/>
            <person name="Resl P."/>
        </authorList>
    </citation>
    <scope>NUCLEOTIDE SEQUENCE [LARGE SCALE GENOMIC DNA]</scope>
    <source>
        <strain evidence="2">EGGRZ-B1_66</strain>
        <tissue evidence="2">Body</tissue>
    </source>
</reference>
<evidence type="ECO:0000256" key="1">
    <source>
        <dbReference type="SAM" id="MobiDB-lite"/>
    </source>
</evidence>
<name>A0ABD2QBV9_9PLAT</name>